<organism evidence="2">
    <name type="scientific">Strongyloides stercoralis</name>
    <name type="common">Threadworm</name>
    <dbReference type="NCBI Taxonomy" id="6248"/>
    <lineage>
        <taxon>Eukaryota</taxon>
        <taxon>Metazoa</taxon>
        <taxon>Ecdysozoa</taxon>
        <taxon>Nematoda</taxon>
        <taxon>Chromadorea</taxon>
        <taxon>Rhabditida</taxon>
        <taxon>Tylenchina</taxon>
        <taxon>Panagrolaimomorpha</taxon>
        <taxon>Strongyloidoidea</taxon>
        <taxon>Strongyloididae</taxon>
        <taxon>Strongyloides</taxon>
    </lineage>
</organism>
<accession>A0A0K0E5H9</accession>
<dbReference type="WBParaSite" id="SSTP_0000476400.1">
    <property type="protein sequence ID" value="SSTP_0000476400.1"/>
    <property type="gene ID" value="SSTP_0000476400"/>
</dbReference>
<sequence>MSSNENEKSGIYQAVDKIASMLFKTTENDNDKDVEVMQAMLDMVLMKTTSSNNNFNNTEEEKNLENDGN</sequence>
<name>A0A0K0E5H9_STRER</name>
<evidence type="ECO:0000256" key="1">
    <source>
        <dbReference type="SAM" id="MobiDB-lite"/>
    </source>
</evidence>
<feature type="region of interest" description="Disordered" evidence="1">
    <location>
        <begin position="49"/>
        <end position="69"/>
    </location>
</feature>
<feature type="compositionally biased region" description="Basic and acidic residues" evidence="1">
    <location>
        <begin position="59"/>
        <end position="69"/>
    </location>
</feature>
<reference evidence="2" key="1">
    <citation type="submission" date="2015-08" db="UniProtKB">
        <authorList>
            <consortium name="WormBaseParasite"/>
        </authorList>
    </citation>
    <scope>IDENTIFICATION</scope>
</reference>
<evidence type="ECO:0000313" key="2">
    <source>
        <dbReference type="WBParaSite" id="SSTP_0000476400.1"/>
    </source>
</evidence>
<dbReference type="AlphaFoldDB" id="A0A0K0E5H9"/>
<proteinExistence type="predicted"/>
<protein>
    <submittedName>
        <fullName evidence="2">Uncharacterized protein</fullName>
    </submittedName>
</protein>